<dbReference type="InterPro" id="IPR003817">
    <property type="entry name" value="PS_Dcarbxylase"/>
</dbReference>
<feature type="active site" description="Charge relay system; for autoendoproteolytic cleavage activity" evidence="11">
    <location>
        <position position="113"/>
    </location>
</feature>
<evidence type="ECO:0000256" key="11">
    <source>
        <dbReference type="HAMAP-Rule" id="MF_00663"/>
    </source>
</evidence>
<proteinExistence type="inferred from homology"/>
<comment type="function">
    <text evidence="11">Catalyzes the formation of phosphatidylethanolamine (PtdEtn) from phosphatidylserine (PtdSer).</text>
</comment>
<dbReference type="HAMAP" id="MF_00663">
    <property type="entry name" value="PS_decarb_PSD_B_type2"/>
    <property type="match status" value="1"/>
</dbReference>
<dbReference type="NCBIfam" id="TIGR00163">
    <property type="entry name" value="PS_decarb"/>
    <property type="match status" value="1"/>
</dbReference>
<name>A0ABT5VLZ8_9BACT</name>
<keyword evidence="13" id="KW-1185">Reference proteome</keyword>
<comment type="subunit">
    <text evidence="11">Heterodimer of a large membrane-associated beta subunit and a small pyruvoyl-containing alpha subunit.</text>
</comment>
<feature type="active site" description="Charge relay system; for autoendoproteolytic cleavage activity" evidence="11">
    <location>
        <position position="256"/>
    </location>
</feature>
<dbReference type="RefSeq" id="WP_275107798.1">
    <property type="nucleotide sequence ID" value="NZ_JAKJSC010000001.1"/>
</dbReference>
<organism evidence="12 13">
    <name type="scientific">Paralabilibaculum antarcticum</name>
    <dbReference type="NCBI Taxonomy" id="2912572"/>
    <lineage>
        <taxon>Bacteria</taxon>
        <taxon>Pseudomonadati</taxon>
        <taxon>Bacteroidota</taxon>
        <taxon>Bacteroidia</taxon>
        <taxon>Marinilabiliales</taxon>
        <taxon>Marinifilaceae</taxon>
        <taxon>Paralabilibaculum</taxon>
    </lineage>
</organism>
<accession>A0ABT5VLZ8</accession>
<evidence type="ECO:0000256" key="8">
    <source>
        <dbReference type="ARBA" id="ARBA00023239"/>
    </source>
</evidence>
<keyword evidence="3 11" id="KW-0210">Decarboxylase</keyword>
<feature type="chain" id="PRO_5044947013" description="Phosphatidylserine decarboxylase alpha chain" evidence="11">
    <location>
        <begin position="256"/>
        <end position="297"/>
    </location>
</feature>
<evidence type="ECO:0000256" key="3">
    <source>
        <dbReference type="ARBA" id="ARBA00022793"/>
    </source>
</evidence>
<dbReference type="InterPro" id="IPR033177">
    <property type="entry name" value="PSD-B"/>
</dbReference>
<keyword evidence="7 11" id="KW-0594">Phospholipid biosynthesis</keyword>
<comment type="pathway">
    <text evidence="1">Lipid metabolism.</text>
</comment>
<protein>
    <recommendedName>
        <fullName evidence="11">Phosphatidylserine decarboxylase proenzyme</fullName>
        <ecNumber evidence="11">4.1.1.65</ecNumber>
    </recommendedName>
    <component>
        <recommendedName>
            <fullName evidence="11">Phosphatidylserine decarboxylase alpha chain</fullName>
        </recommendedName>
    </component>
    <component>
        <recommendedName>
            <fullName evidence="11">Phosphatidylserine decarboxylase beta chain</fullName>
        </recommendedName>
    </component>
</protein>
<dbReference type="PANTHER" id="PTHR10067">
    <property type="entry name" value="PHOSPHATIDYLSERINE DECARBOXYLASE"/>
    <property type="match status" value="1"/>
</dbReference>
<dbReference type="NCBIfam" id="NF001941">
    <property type="entry name" value="PRK00723.1"/>
    <property type="match status" value="1"/>
</dbReference>
<comment type="cofactor">
    <cofactor evidence="11">
        <name>pyruvate</name>
        <dbReference type="ChEBI" id="CHEBI:15361"/>
    </cofactor>
    <text evidence="11">Binds 1 pyruvoyl group covalently per subunit.</text>
</comment>
<comment type="caution">
    <text evidence="12">The sequence shown here is derived from an EMBL/GenBank/DDBJ whole genome shotgun (WGS) entry which is preliminary data.</text>
</comment>
<feature type="active site" description="Schiff-base intermediate with substrate; via pyruvic acid; for decarboxylase activity" evidence="11">
    <location>
        <position position="256"/>
    </location>
</feature>
<evidence type="ECO:0000313" key="13">
    <source>
        <dbReference type="Proteomes" id="UP001528920"/>
    </source>
</evidence>
<keyword evidence="2 11" id="KW-0444">Lipid biosynthesis</keyword>
<gene>
    <name evidence="11" type="primary">psd</name>
    <name evidence="12" type="ORF">L3049_00450</name>
</gene>
<keyword evidence="11" id="KW-1003">Cell membrane</keyword>
<evidence type="ECO:0000256" key="2">
    <source>
        <dbReference type="ARBA" id="ARBA00022516"/>
    </source>
</evidence>
<keyword evidence="5 11" id="KW-0472">Membrane</keyword>
<comment type="similarity">
    <text evidence="11">Belongs to the phosphatidylserine decarboxylase family. PSD-B subfamily. Prokaryotic type II sub-subfamily.</text>
</comment>
<dbReference type="InterPro" id="IPR033179">
    <property type="entry name" value="PSD_type2_pro"/>
</dbReference>
<keyword evidence="8 11" id="KW-0456">Lyase</keyword>
<sequence>MTSIKYIERISGEIVDELVPGEGILKWLYSSVLGKASLHLLVKRKIVSVVGGWFMNSRLSKPQIDKFIEKNQIDLSLYNISDSNAFKNFNEFFYRKIRMDKRPIADGVVSPADGKAIAFQSIKDIPSFFLKGSQFTVQSFLDNELLSEKYADGSMLIVRLAPADYHRFHFPASGLISESKEIKGRYFSVSPMALRESLEIFCRNLRVYSTLKTEDYGDVLISEVGATMVGSIIQTYTNNSEVKSGDEKGYFAFGGSTVVLFFEKNKMKFSDDLIKNTKGGFETAVQMGESIGNKFIE</sequence>
<keyword evidence="4 11" id="KW-0443">Lipid metabolism</keyword>
<feature type="site" description="Cleavage (non-hydrolytic); by autocatalysis" evidence="11">
    <location>
        <begin position="255"/>
        <end position="256"/>
    </location>
</feature>
<comment type="PTM">
    <text evidence="11">Is synthesized initially as an inactive proenzyme. Formation of the active enzyme involves a self-maturation process in which the active site pyruvoyl group is generated from an internal serine residue via an autocatalytic post-translational modification. Two non-identical subunits are generated from the proenzyme in this reaction, and the pyruvate is formed at the N-terminus of the alpha chain, which is derived from the carboxyl end of the proenzyme. The autoendoproteolytic cleavage occurs by a canonical serine protease mechanism, in which the side chain hydroxyl group of the serine supplies its oxygen atom to form the C-terminus of the beta chain, while the remainder of the serine residue undergoes an oxidative deamination to produce ammonia and the pyruvoyl prosthetic group on the alpha chain. During this reaction, the Ser that is part of the protease active site of the proenzyme becomes the pyruvoyl prosthetic group, which constitutes an essential element of the active site of the mature decarboxylase.</text>
</comment>
<dbReference type="EMBL" id="JAKJSC010000001">
    <property type="protein sequence ID" value="MDE5416456.1"/>
    <property type="molecule type" value="Genomic_DNA"/>
</dbReference>
<evidence type="ECO:0000256" key="9">
    <source>
        <dbReference type="ARBA" id="ARBA00023264"/>
    </source>
</evidence>
<comment type="catalytic activity">
    <reaction evidence="11">
        <text>a 1,2-diacyl-sn-glycero-3-phospho-L-serine + H(+) = a 1,2-diacyl-sn-glycero-3-phosphoethanolamine + CO2</text>
        <dbReference type="Rhea" id="RHEA:20828"/>
        <dbReference type="ChEBI" id="CHEBI:15378"/>
        <dbReference type="ChEBI" id="CHEBI:16526"/>
        <dbReference type="ChEBI" id="CHEBI:57262"/>
        <dbReference type="ChEBI" id="CHEBI:64612"/>
        <dbReference type="EC" id="4.1.1.65"/>
    </reaction>
</comment>
<dbReference type="Pfam" id="PF02666">
    <property type="entry name" value="PS_Dcarbxylase"/>
    <property type="match status" value="1"/>
</dbReference>
<comment type="pathway">
    <text evidence="11">Phospholipid metabolism; phosphatidylethanolamine biosynthesis; phosphatidylethanolamine from CDP-diacylglycerol: step 2/2.</text>
</comment>
<evidence type="ECO:0000256" key="4">
    <source>
        <dbReference type="ARBA" id="ARBA00023098"/>
    </source>
</evidence>
<evidence type="ECO:0000256" key="1">
    <source>
        <dbReference type="ARBA" id="ARBA00005189"/>
    </source>
</evidence>
<comment type="subcellular location">
    <subcellularLocation>
        <location evidence="11">Cell membrane</location>
        <topology evidence="11">Peripheral membrane protein</topology>
    </subcellularLocation>
</comment>
<feature type="chain" id="PRO_5044947014" description="Phosphatidylserine decarboxylase beta chain" evidence="11">
    <location>
        <begin position="1"/>
        <end position="255"/>
    </location>
</feature>
<dbReference type="Proteomes" id="UP001528920">
    <property type="component" value="Unassembled WGS sequence"/>
</dbReference>
<evidence type="ECO:0000313" key="12">
    <source>
        <dbReference type="EMBL" id="MDE5416456.1"/>
    </source>
</evidence>
<evidence type="ECO:0000256" key="5">
    <source>
        <dbReference type="ARBA" id="ARBA00023136"/>
    </source>
</evidence>
<dbReference type="GO" id="GO:0004609">
    <property type="term" value="F:phosphatidylserine decarboxylase activity"/>
    <property type="evidence" value="ECO:0007669"/>
    <property type="project" value="UniProtKB-EC"/>
</dbReference>
<evidence type="ECO:0000256" key="7">
    <source>
        <dbReference type="ARBA" id="ARBA00023209"/>
    </source>
</evidence>
<keyword evidence="10 11" id="KW-0670">Pyruvate</keyword>
<evidence type="ECO:0000256" key="10">
    <source>
        <dbReference type="ARBA" id="ARBA00023317"/>
    </source>
</evidence>
<reference evidence="12 13" key="1">
    <citation type="submission" date="2022-01" db="EMBL/GenBank/DDBJ databases">
        <title>Labilibaculum sp. nov, a marine bacterium isolated from Antarctica.</title>
        <authorList>
            <person name="Dai W."/>
        </authorList>
    </citation>
    <scope>NUCLEOTIDE SEQUENCE [LARGE SCALE GENOMIC DNA]</scope>
    <source>
        <strain evidence="12 13">DW002</strain>
    </source>
</reference>
<feature type="active site" description="Charge relay system; for autoendoproteolytic cleavage activity" evidence="11">
    <location>
        <position position="169"/>
    </location>
</feature>
<keyword evidence="9 11" id="KW-1208">Phospholipid metabolism</keyword>
<dbReference type="EC" id="4.1.1.65" evidence="11"/>
<feature type="modified residue" description="Pyruvic acid (Ser); by autocatalysis" evidence="11">
    <location>
        <position position="256"/>
    </location>
</feature>
<evidence type="ECO:0000256" key="6">
    <source>
        <dbReference type="ARBA" id="ARBA00023145"/>
    </source>
</evidence>
<keyword evidence="6 11" id="KW-0865">Zymogen</keyword>
<dbReference type="PANTHER" id="PTHR10067:SF17">
    <property type="entry name" value="PHOSPHATIDYLSERINE DECARBOXYLASE PROENZYME 2"/>
    <property type="match status" value="1"/>
</dbReference>